<sequence>MIERPSAAWRQEVLEQRQAVAAGTLSPDDAYAEHLWPLEFIDAVEAALAAYEAEIAALRDPSDDDLFAAAERVVLALNDADEEHGRIETGEREELIEYIEAVITHTGVDVPTLCARRGEDREALTGARDW</sequence>
<accession>A0ABW2GN74</accession>
<evidence type="ECO:0000313" key="1">
    <source>
        <dbReference type="EMBL" id="MFC7241460.1"/>
    </source>
</evidence>
<dbReference type="RefSeq" id="WP_376804928.1">
    <property type="nucleotide sequence ID" value="NZ_JBHTAC010000002.1"/>
</dbReference>
<name>A0ABW2GN74_9ACTN</name>
<proteinExistence type="predicted"/>
<dbReference type="EMBL" id="JBHTAC010000002">
    <property type="protein sequence ID" value="MFC7241460.1"/>
    <property type="molecule type" value="Genomic_DNA"/>
</dbReference>
<dbReference type="Proteomes" id="UP001596392">
    <property type="component" value="Unassembled WGS sequence"/>
</dbReference>
<protein>
    <submittedName>
        <fullName evidence="1">Uncharacterized protein</fullName>
    </submittedName>
</protein>
<reference evidence="2" key="1">
    <citation type="journal article" date="2019" name="Int. J. Syst. Evol. Microbiol.">
        <title>The Global Catalogue of Microorganisms (GCM) 10K type strain sequencing project: providing services to taxonomists for standard genome sequencing and annotation.</title>
        <authorList>
            <consortium name="The Broad Institute Genomics Platform"/>
            <consortium name="The Broad Institute Genome Sequencing Center for Infectious Disease"/>
            <person name="Wu L."/>
            <person name="Ma J."/>
        </authorList>
    </citation>
    <scope>NUCLEOTIDE SEQUENCE [LARGE SCALE GENOMIC DNA]</scope>
    <source>
        <strain evidence="2">CGMCC 1.9106</strain>
    </source>
</reference>
<keyword evidence="2" id="KW-1185">Reference proteome</keyword>
<organism evidence="1 2">
    <name type="scientific">Catellatospora aurea</name>
    <dbReference type="NCBI Taxonomy" id="1337874"/>
    <lineage>
        <taxon>Bacteria</taxon>
        <taxon>Bacillati</taxon>
        <taxon>Actinomycetota</taxon>
        <taxon>Actinomycetes</taxon>
        <taxon>Micromonosporales</taxon>
        <taxon>Micromonosporaceae</taxon>
        <taxon>Catellatospora</taxon>
    </lineage>
</organism>
<evidence type="ECO:0000313" key="2">
    <source>
        <dbReference type="Proteomes" id="UP001596392"/>
    </source>
</evidence>
<comment type="caution">
    <text evidence="1">The sequence shown here is derived from an EMBL/GenBank/DDBJ whole genome shotgun (WGS) entry which is preliminary data.</text>
</comment>
<gene>
    <name evidence="1" type="ORF">ACFQO7_03090</name>
</gene>